<feature type="domain" description="Peptidase metallopeptidase" evidence="10">
    <location>
        <begin position="56"/>
        <end position="205"/>
    </location>
</feature>
<evidence type="ECO:0000259" key="10">
    <source>
        <dbReference type="SMART" id="SM00235"/>
    </source>
</evidence>
<comment type="similarity">
    <text evidence="3">Belongs to the peptidase M10B family.</text>
</comment>
<evidence type="ECO:0000256" key="4">
    <source>
        <dbReference type="ARBA" id="ARBA00022525"/>
    </source>
</evidence>
<dbReference type="PRINTS" id="PR00313">
    <property type="entry name" value="CABNDNGRPT"/>
</dbReference>
<dbReference type="GO" id="GO:0006508">
    <property type="term" value="P:proteolysis"/>
    <property type="evidence" value="ECO:0007669"/>
    <property type="project" value="UniProtKB-KW"/>
</dbReference>
<organism evidence="11 12">
    <name type="scientific">Celeribacter ethanolicus</name>
    <dbReference type="NCBI Taxonomy" id="1758178"/>
    <lineage>
        <taxon>Bacteria</taxon>
        <taxon>Pseudomonadati</taxon>
        <taxon>Pseudomonadota</taxon>
        <taxon>Alphaproteobacteria</taxon>
        <taxon>Rhodobacterales</taxon>
        <taxon>Roseobacteraceae</taxon>
        <taxon>Celeribacter</taxon>
    </lineage>
</organism>
<proteinExistence type="inferred from homology"/>
<evidence type="ECO:0000256" key="7">
    <source>
        <dbReference type="ARBA" id="ARBA00022737"/>
    </source>
</evidence>
<dbReference type="InterPro" id="IPR001343">
    <property type="entry name" value="Hemolysn_Ca-bd"/>
</dbReference>
<dbReference type="PANTHER" id="PTHR38340:SF1">
    <property type="entry name" value="S-LAYER PROTEIN"/>
    <property type="match status" value="1"/>
</dbReference>
<evidence type="ECO:0000256" key="3">
    <source>
        <dbReference type="ARBA" id="ARBA00009490"/>
    </source>
</evidence>
<keyword evidence="9" id="KW-0862">Zinc</keyword>
<dbReference type="SMART" id="SM00235">
    <property type="entry name" value="ZnMc"/>
    <property type="match status" value="1"/>
</dbReference>
<evidence type="ECO:0000256" key="9">
    <source>
        <dbReference type="ARBA" id="ARBA00022833"/>
    </source>
</evidence>
<dbReference type="Pfam" id="PF00413">
    <property type="entry name" value="Peptidase_M10"/>
    <property type="match status" value="1"/>
</dbReference>
<dbReference type="GO" id="GO:0004222">
    <property type="term" value="F:metalloendopeptidase activity"/>
    <property type="evidence" value="ECO:0007669"/>
    <property type="project" value="InterPro"/>
</dbReference>
<dbReference type="GO" id="GO:0005615">
    <property type="term" value="C:extracellular space"/>
    <property type="evidence" value="ECO:0007669"/>
    <property type="project" value="InterPro"/>
</dbReference>
<dbReference type="SUPFAM" id="SSF51120">
    <property type="entry name" value="beta-Roll"/>
    <property type="match status" value="2"/>
</dbReference>
<dbReference type="InterPro" id="IPR006026">
    <property type="entry name" value="Peptidase_Metallo"/>
</dbReference>
<dbReference type="OrthoDB" id="733404at2"/>
<dbReference type="Gene3D" id="3.40.390.10">
    <property type="entry name" value="Collagenase (Catalytic Domain)"/>
    <property type="match status" value="1"/>
</dbReference>
<dbReference type="InterPro" id="IPR001818">
    <property type="entry name" value="Pept_M10_metallopeptidase"/>
</dbReference>
<comment type="cofactor">
    <cofactor evidence="1">
        <name>Ca(2+)</name>
        <dbReference type="ChEBI" id="CHEBI:29108"/>
    </cofactor>
</comment>
<evidence type="ECO:0000256" key="5">
    <source>
        <dbReference type="ARBA" id="ARBA00022670"/>
    </source>
</evidence>
<dbReference type="InterPro" id="IPR034033">
    <property type="entry name" value="Serralysin-like"/>
</dbReference>
<keyword evidence="4" id="KW-0964">Secreted</keyword>
<dbReference type="SUPFAM" id="SSF55486">
    <property type="entry name" value="Metalloproteases ('zincins'), catalytic domain"/>
    <property type="match status" value="1"/>
</dbReference>
<dbReference type="Pfam" id="PF08548">
    <property type="entry name" value="Peptidase_M10_C"/>
    <property type="match status" value="1"/>
</dbReference>
<dbReference type="Gene3D" id="2.150.10.10">
    <property type="entry name" value="Serralysin-like metalloprotease, C-terminal"/>
    <property type="match status" value="3"/>
</dbReference>
<evidence type="ECO:0000256" key="8">
    <source>
        <dbReference type="ARBA" id="ARBA00022801"/>
    </source>
</evidence>
<keyword evidence="12" id="KW-1185">Reference proteome</keyword>
<sequence>MCEICAQFRPTDDSCVYEEAAALTSTGTTSAALVNGTLSELADYLTTGFWNDYGLNTRFFDTSSSNVITVNISDLNATEQKLALSALEAWEMVADVTFVVTTSSSADITFYNDDGGNSTVLSAYSTSAVSGTTIQYSDVVITSGWVNSYMGDEIGTYGYQTYIHEIGHALGLGHQSLYNGSADYPTDADFLNDSWQLSVMSYFSQSDNTSVNASYAYLVSTMMADILAIQDLYGPAGEGSATWGDTIWGLNSNLGNYLDGVFTDLSNGTTTTYSGDPIALTIFDAEGEDTIDLSFSTTNDRVDLNDESFSDVLGLVGNLGIASGTIIENYISGAGNDHITGNEADNKIYGGLGEDTIFGGAGNDLLDGGRERDIIYGGDGDDEIYGFTSHDRLYGEDGNDKLYGSNGLDYMKGGAGNDYLAGGRDADSLFGGDGNDQLRGGSGDDRLRGEAGSDMLYGQDGKDTFIFSDNFGRDAIYDFDIAEGEIIDLSDVSEITSWEDLVANHLTETTGGSAQIYLDENNIITISGVGTEQLTSDMFVF</sequence>
<keyword evidence="7" id="KW-0677">Repeat</keyword>
<evidence type="ECO:0000313" key="11">
    <source>
        <dbReference type="EMBL" id="ATG48473.1"/>
    </source>
</evidence>
<protein>
    <recommendedName>
        <fullName evidence="10">Peptidase metallopeptidase domain-containing protein</fullName>
    </recommendedName>
</protein>
<evidence type="ECO:0000313" key="12">
    <source>
        <dbReference type="Proteomes" id="UP000217935"/>
    </source>
</evidence>
<evidence type="ECO:0000256" key="6">
    <source>
        <dbReference type="ARBA" id="ARBA00022723"/>
    </source>
</evidence>
<dbReference type="InterPro" id="IPR013858">
    <property type="entry name" value="Peptidase_M10B_C"/>
</dbReference>
<gene>
    <name evidence="11" type="ORF">CEW89_13405</name>
</gene>
<dbReference type="InterPro" id="IPR011049">
    <property type="entry name" value="Serralysin-like_metalloprot_C"/>
</dbReference>
<dbReference type="RefSeq" id="WP_096806226.1">
    <property type="nucleotide sequence ID" value="NZ_CP022196.1"/>
</dbReference>
<dbReference type="InterPro" id="IPR050557">
    <property type="entry name" value="RTX_toxin/Mannuronan_C5-epim"/>
</dbReference>
<dbReference type="GO" id="GO:0008270">
    <property type="term" value="F:zinc ion binding"/>
    <property type="evidence" value="ECO:0007669"/>
    <property type="project" value="InterPro"/>
</dbReference>
<evidence type="ECO:0000256" key="1">
    <source>
        <dbReference type="ARBA" id="ARBA00001913"/>
    </source>
</evidence>
<dbReference type="AlphaFoldDB" id="A0A291GD51"/>
<accession>A0A291GD51</accession>
<comment type="subcellular location">
    <subcellularLocation>
        <location evidence="2">Secreted</location>
    </subcellularLocation>
</comment>
<dbReference type="PANTHER" id="PTHR38340">
    <property type="entry name" value="S-LAYER PROTEIN"/>
    <property type="match status" value="1"/>
</dbReference>
<dbReference type="KEGG" id="ceh:CEW89_13405"/>
<keyword evidence="8" id="KW-0378">Hydrolase</keyword>
<keyword evidence="6" id="KW-0479">Metal-binding</keyword>
<dbReference type="Pfam" id="PF00353">
    <property type="entry name" value="HemolysinCabind"/>
    <property type="match status" value="3"/>
</dbReference>
<dbReference type="GO" id="GO:0005509">
    <property type="term" value="F:calcium ion binding"/>
    <property type="evidence" value="ECO:0007669"/>
    <property type="project" value="InterPro"/>
</dbReference>
<dbReference type="GO" id="GO:0031012">
    <property type="term" value="C:extracellular matrix"/>
    <property type="evidence" value="ECO:0007669"/>
    <property type="project" value="InterPro"/>
</dbReference>
<keyword evidence="5" id="KW-0645">Protease</keyword>
<dbReference type="CDD" id="cd04277">
    <property type="entry name" value="ZnMc_serralysin_like"/>
    <property type="match status" value="1"/>
</dbReference>
<dbReference type="EMBL" id="CP022196">
    <property type="protein sequence ID" value="ATG48473.1"/>
    <property type="molecule type" value="Genomic_DNA"/>
</dbReference>
<dbReference type="STRING" id="1758178.GCA_001550095_03961"/>
<evidence type="ECO:0000256" key="2">
    <source>
        <dbReference type="ARBA" id="ARBA00004613"/>
    </source>
</evidence>
<reference evidence="11 12" key="1">
    <citation type="submission" date="2017-06" db="EMBL/GenBank/DDBJ databases">
        <title>Celeribacter sp. TSPH2 complete genome sequence.</title>
        <authorList>
            <person name="Woo J.-H."/>
            <person name="Kim H.-S."/>
        </authorList>
    </citation>
    <scope>NUCLEOTIDE SEQUENCE [LARGE SCALE GENOMIC DNA]</scope>
    <source>
        <strain evidence="11 12">TSPH2</strain>
    </source>
</reference>
<dbReference type="Proteomes" id="UP000217935">
    <property type="component" value="Chromosome"/>
</dbReference>
<name>A0A291GD51_9RHOB</name>
<dbReference type="InterPro" id="IPR024079">
    <property type="entry name" value="MetalloPept_cat_dom_sf"/>
</dbReference>